<reference evidence="1" key="2">
    <citation type="journal article" date="2021" name="Genome Biol. Evol.">
        <title>Developing a high-quality reference genome for a parasitic bivalve with doubly uniparental inheritance (Bivalvia: Unionida).</title>
        <authorList>
            <person name="Smith C.H."/>
        </authorList>
    </citation>
    <scope>NUCLEOTIDE SEQUENCE</scope>
    <source>
        <strain evidence="1">CHS0354</strain>
        <tissue evidence="1">Mantle</tissue>
    </source>
</reference>
<accession>A0AAE0RXJ2</accession>
<organism evidence="1 2">
    <name type="scientific">Potamilus streckersoni</name>
    <dbReference type="NCBI Taxonomy" id="2493646"/>
    <lineage>
        <taxon>Eukaryota</taxon>
        <taxon>Metazoa</taxon>
        <taxon>Spiralia</taxon>
        <taxon>Lophotrochozoa</taxon>
        <taxon>Mollusca</taxon>
        <taxon>Bivalvia</taxon>
        <taxon>Autobranchia</taxon>
        <taxon>Heteroconchia</taxon>
        <taxon>Palaeoheterodonta</taxon>
        <taxon>Unionida</taxon>
        <taxon>Unionoidea</taxon>
        <taxon>Unionidae</taxon>
        <taxon>Ambleminae</taxon>
        <taxon>Lampsilini</taxon>
        <taxon>Potamilus</taxon>
    </lineage>
</organism>
<dbReference type="AlphaFoldDB" id="A0AAE0RXJ2"/>
<proteinExistence type="predicted"/>
<reference evidence="1" key="1">
    <citation type="journal article" date="2021" name="Genome Biol. Evol.">
        <title>A High-Quality Reference Genome for a Parasitic Bivalve with Doubly Uniparental Inheritance (Bivalvia: Unionida).</title>
        <authorList>
            <person name="Smith C.H."/>
        </authorList>
    </citation>
    <scope>NUCLEOTIDE SEQUENCE</scope>
    <source>
        <strain evidence="1">CHS0354</strain>
    </source>
</reference>
<name>A0AAE0RXJ2_9BIVA</name>
<dbReference type="EMBL" id="JAEAOA010001006">
    <property type="protein sequence ID" value="KAK3581393.1"/>
    <property type="molecule type" value="Genomic_DNA"/>
</dbReference>
<evidence type="ECO:0000313" key="2">
    <source>
        <dbReference type="Proteomes" id="UP001195483"/>
    </source>
</evidence>
<comment type="caution">
    <text evidence="1">The sequence shown here is derived from an EMBL/GenBank/DDBJ whole genome shotgun (WGS) entry which is preliminary data.</text>
</comment>
<reference evidence="1" key="3">
    <citation type="submission" date="2023-05" db="EMBL/GenBank/DDBJ databases">
        <authorList>
            <person name="Smith C.H."/>
        </authorList>
    </citation>
    <scope>NUCLEOTIDE SEQUENCE</scope>
    <source>
        <strain evidence="1">CHS0354</strain>
        <tissue evidence="1">Mantle</tissue>
    </source>
</reference>
<dbReference type="Proteomes" id="UP001195483">
    <property type="component" value="Unassembled WGS sequence"/>
</dbReference>
<sequence>MKSDDELLQCKMPYLFHRCLFSDPFIVKHFKRVLFMSGHMKTVCISSSPTDRLQILIFLYSTVIRTCISLVFTGQDLDAKGNFKRKLPLRKARKTFEVCECVSRECKHFVYTGKSVGSKDYSLIFIQVLSMK</sequence>
<protein>
    <submittedName>
        <fullName evidence="1">Uncharacterized protein</fullName>
    </submittedName>
</protein>
<gene>
    <name evidence="1" type="ORF">CHS0354_016244</name>
</gene>
<keyword evidence="2" id="KW-1185">Reference proteome</keyword>
<evidence type="ECO:0000313" key="1">
    <source>
        <dbReference type="EMBL" id="KAK3581393.1"/>
    </source>
</evidence>